<name>J1I876_9BACT</name>
<reference evidence="2" key="1">
    <citation type="journal article" date="2012" name="Stand. Genomic Sci.">
        <title>Permanent draft genome sequence of the gliding predator Saprospira grandis strain Sa g1 (= HR1).</title>
        <authorList>
            <person name="Mavromatis K."/>
            <person name="Chertkov O."/>
            <person name="Lapidus A."/>
            <person name="Nolan M."/>
            <person name="Lucas S."/>
            <person name="Tice H."/>
            <person name="Del Rio T.G."/>
            <person name="Cheng J.F."/>
            <person name="Han C."/>
            <person name="Tapia R."/>
            <person name="Bruce D."/>
            <person name="Goodwin L.A."/>
            <person name="Pitluck S."/>
            <person name="Huntemann M."/>
            <person name="Liolios K."/>
            <person name="Pagani I."/>
            <person name="Ivanova N."/>
            <person name="Mikhailova N."/>
            <person name="Pati A."/>
            <person name="Chen A."/>
            <person name="Palaniappan K."/>
            <person name="Land M."/>
            <person name="Brambilla E.M."/>
            <person name="Rohde M."/>
            <person name="Spring S."/>
            <person name="Goker M."/>
            <person name="Detter J.C."/>
            <person name="Bristow J."/>
            <person name="Eisen J.A."/>
            <person name="Markowitz V."/>
            <person name="Hugenholtz P."/>
            <person name="Kyrpides N.C."/>
            <person name="Klenk H.P."/>
            <person name="Woyke T."/>
        </authorList>
    </citation>
    <scope>NUCLEOTIDE SEQUENCE [LARGE SCALE GENOMIC DNA]</scope>
    <source>
        <strain evidence="2">DSM 2844</strain>
    </source>
</reference>
<gene>
    <name evidence="1" type="ORF">SapgrDRAFT_3405</name>
</gene>
<proteinExistence type="predicted"/>
<dbReference type="AlphaFoldDB" id="J1I876"/>
<dbReference type="SUPFAM" id="SSF160574">
    <property type="entry name" value="BT0923-like"/>
    <property type="match status" value="1"/>
</dbReference>
<dbReference type="HOGENOM" id="CLU_119899_1_0_10"/>
<dbReference type="Proteomes" id="UP000005113">
    <property type="component" value="Unassembled WGS sequence"/>
</dbReference>
<sequence>MEKISLILLLLLPFGLLAQKLEFEKRCRYDKLPPAMQESLQALYGQLPKRAKFYQEYQKESYSYEAKFRYRGHCHSVEYNAQGQLEDIEVRQKWKKLAPELRQQMEQALEQQFKRYRIRKLQLQLTGPEKNLAQQLQAKKPLIPSAYELIIKGNDGQRWQLWEFLFTTEGQILRQEQLIEASSWQLDY</sequence>
<dbReference type="OrthoDB" id="943438at2"/>
<organism evidence="1 2">
    <name type="scientific">Saprospira grandis DSM 2844</name>
    <dbReference type="NCBI Taxonomy" id="694433"/>
    <lineage>
        <taxon>Bacteria</taxon>
        <taxon>Pseudomonadati</taxon>
        <taxon>Bacteroidota</taxon>
        <taxon>Saprospiria</taxon>
        <taxon>Saprospirales</taxon>
        <taxon>Saprospiraceae</taxon>
        <taxon>Saprospira</taxon>
    </lineage>
</organism>
<evidence type="ECO:0000313" key="1">
    <source>
        <dbReference type="EMBL" id="EJF55045.1"/>
    </source>
</evidence>
<evidence type="ECO:0000313" key="2">
    <source>
        <dbReference type="Proteomes" id="UP000005113"/>
    </source>
</evidence>
<dbReference type="EMBL" id="JH719942">
    <property type="protein sequence ID" value="EJF55045.1"/>
    <property type="molecule type" value="Genomic_DNA"/>
</dbReference>
<dbReference type="RefSeq" id="WP_002661054.1">
    <property type="nucleotide sequence ID" value="NZ_JH719942.1"/>
</dbReference>
<accession>J1I876</accession>
<protein>
    <submittedName>
        <fullName evidence="1">Uncharacterized protein</fullName>
    </submittedName>
</protein>